<dbReference type="Pfam" id="PF00459">
    <property type="entry name" value="Inositol_P"/>
    <property type="match status" value="1"/>
</dbReference>
<dbReference type="InterPro" id="IPR050725">
    <property type="entry name" value="CysQ/Inositol_MonoPase"/>
</dbReference>
<reference evidence="7" key="2">
    <citation type="submission" date="2023-02" db="EMBL/GenBank/DDBJ databases">
        <authorList>
            <person name="Rayyan A."/>
            <person name="Meyer T."/>
            <person name="Kyndt J.A."/>
        </authorList>
    </citation>
    <scope>NUCLEOTIDE SEQUENCE</scope>
    <source>
        <strain evidence="7">DSM 9987</strain>
    </source>
</reference>
<keyword evidence="6" id="KW-0460">Magnesium</keyword>
<feature type="binding site" evidence="6">
    <location>
        <position position="88"/>
    </location>
    <ligand>
        <name>Mg(2+)</name>
        <dbReference type="ChEBI" id="CHEBI:18420"/>
        <label>2</label>
    </ligand>
</feature>
<feature type="binding site" evidence="6">
    <location>
        <position position="90"/>
    </location>
    <ligand>
        <name>Mg(2+)</name>
        <dbReference type="ChEBI" id="CHEBI:18420"/>
        <label>1</label>
    </ligand>
</feature>
<feature type="binding site" evidence="6">
    <location>
        <begin position="90"/>
        <end position="93"/>
    </location>
    <ligand>
        <name>substrate</name>
    </ligand>
</feature>
<evidence type="ECO:0000256" key="6">
    <source>
        <dbReference type="HAMAP-Rule" id="MF_02095"/>
    </source>
</evidence>
<feature type="binding site" evidence="6">
    <location>
        <position position="91"/>
    </location>
    <ligand>
        <name>Mg(2+)</name>
        <dbReference type="ChEBI" id="CHEBI:18420"/>
        <label>2</label>
    </ligand>
</feature>
<dbReference type="PROSITE" id="PS00630">
    <property type="entry name" value="IMP_2"/>
    <property type="match status" value="1"/>
</dbReference>
<evidence type="ECO:0000313" key="7">
    <source>
        <dbReference type="EMBL" id="MDC7785125.1"/>
    </source>
</evidence>
<dbReference type="RefSeq" id="WP_272775970.1">
    <property type="nucleotide sequence ID" value="NZ_JAQQLI010000005.1"/>
</dbReference>
<evidence type="ECO:0000256" key="4">
    <source>
        <dbReference type="ARBA" id="ARBA00022801"/>
    </source>
</evidence>
<accession>A0ABT5J672</accession>
<name>A0ABT5J672_RHOTP</name>
<dbReference type="EMBL" id="JAQQLI010000005">
    <property type="protein sequence ID" value="MDC7785125.1"/>
    <property type="molecule type" value="Genomic_DNA"/>
</dbReference>
<proteinExistence type="inferred from homology"/>
<feature type="binding site" evidence="6">
    <location>
        <position position="88"/>
    </location>
    <ligand>
        <name>Mg(2+)</name>
        <dbReference type="ChEBI" id="CHEBI:18420"/>
        <label>1</label>
    </ligand>
</feature>
<dbReference type="InterPro" id="IPR000760">
    <property type="entry name" value="Inositol_monophosphatase-like"/>
</dbReference>
<dbReference type="Gene3D" id="3.30.540.10">
    <property type="entry name" value="Fructose-1,6-Bisphosphatase, subunit A, domain 1"/>
    <property type="match status" value="1"/>
</dbReference>
<keyword evidence="6" id="KW-0479">Metal-binding</keyword>
<feature type="binding site" evidence="6">
    <location>
        <position position="219"/>
    </location>
    <ligand>
        <name>Mg(2+)</name>
        <dbReference type="ChEBI" id="CHEBI:18420"/>
        <label>2</label>
    </ligand>
</feature>
<dbReference type="EC" id="3.1.3.7" evidence="6"/>
<comment type="catalytic activity">
    <reaction evidence="6">
        <text>adenosine 3',5'-bisphosphate + H2O = AMP + phosphate</text>
        <dbReference type="Rhea" id="RHEA:10040"/>
        <dbReference type="ChEBI" id="CHEBI:15377"/>
        <dbReference type="ChEBI" id="CHEBI:43474"/>
        <dbReference type="ChEBI" id="CHEBI:58343"/>
        <dbReference type="ChEBI" id="CHEBI:456215"/>
        <dbReference type="EC" id="3.1.3.7"/>
    </reaction>
</comment>
<protein>
    <recommendedName>
        <fullName evidence="6">3'(2'),5'-bisphosphate nucleotidase CysQ</fullName>
        <ecNumber evidence="6">3.1.3.7</ecNumber>
    </recommendedName>
    <alternativeName>
        <fullName evidence="6">3'(2'),5-bisphosphonucleoside 3'(2')-phosphohydrolase</fullName>
    </alternativeName>
    <alternativeName>
        <fullName evidence="6">3'-phosphoadenosine 5'-phosphate phosphatase</fullName>
        <shortName evidence="6">PAP phosphatase</shortName>
    </alternativeName>
</protein>
<gene>
    <name evidence="6 7" type="primary">cysQ</name>
    <name evidence="7" type="ORF">PQJ73_05470</name>
</gene>
<keyword evidence="4 6" id="KW-0378">Hydrolase</keyword>
<feature type="binding site" evidence="6">
    <location>
        <position position="69"/>
    </location>
    <ligand>
        <name>Mg(2+)</name>
        <dbReference type="ChEBI" id="CHEBI:18420"/>
        <label>1</label>
    </ligand>
</feature>
<dbReference type="PRINTS" id="PR00377">
    <property type="entry name" value="IMPHPHTASES"/>
</dbReference>
<comment type="similarity">
    <text evidence="1 6">Belongs to the inositol monophosphatase superfamily. CysQ family.</text>
</comment>
<dbReference type="CDD" id="cd01638">
    <property type="entry name" value="CysQ"/>
    <property type="match status" value="1"/>
</dbReference>
<dbReference type="PANTHER" id="PTHR43028:SF5">
    <property type="entry name" value="3'(2'),5'-BISPHOSPHATE NUCLEOTIDASE 1"/>
    <property type="match status" value="1"/>
</dbReference>
<dbReference type="NCBIfam" id="TIGR01331">
    <property type="entry name" value="bisphos_cysQ"/>
    <property type="match status" value="1"/>
</dbReference>
<feature type="binding site" evidence="6">
    <location>
        <position position="219"/>
    </location>
    <ligand>
        <name>substrate</name>
    </ligand>
</feature>
<keyword evidence="3 6" id="KW-0997">Cell inner membrane</keyword>
<evidence type="ECO:0000256" key="2">
    <source>
        <dbReference type="ARBA" id="ARBA00022475"/>
    </source>
</evidence>
<feature type="binding site" evidence="6">
    <location>
        <position position="69"/>
    </location>
    <ligand>
        <name>substrate</name>
    </ligand>
</feature>
<evidence type="ECO:0000256" key="3">
    <source>
        <dbReference type="ARBA" id="ARBA00022519"/>
    </source>
</evidence>
<keyword evidence="5 6" id="KW-0472">Membrane</keyword>
<dbReference type="GO" id="GO:0008441">
    <property type="term" value="F:3'(2'),5'-bisphosphate nucleotidase activity"/>
    <property type="evidence" value="ECO:0007669"/>
    <property type="project" value="UniProtKB-EC"/>
</dbReference>
<comment type="cofactor">
    <cofactor evidence="6">
        <name>Mg(2+)</name>
        <dbReference type="ChEBI" id="CHEBI:18420"/>
    </cofactor>
</comment>
<reference evidence="7" key="1">
    <citation type="journal article" date="2023" name="Microbiol Resour">
        <title>Genome Sequences of Rhodoplanes serenus and Two Thermotolerant Strains, Rhodoplanes tepidamans and 'Rhodoplanes cryptolactis,' Further Refine the Genus.</title>
        <authorList>
            <person name="Rayyan A.A."/>
            <person name="Kyndt J.A."/>
        </authorList>
    </citation>
    <scope>NUCLEOTIDE SEQUENCE</scope>
    <source>
        <strain evidence="7">DSM 9987</strain>
    </source>
</reference>
<dbReference type="HAMAP" id="MF_02095">
    <property type="entry name" value="CysQ"/>
    <property type="match status" value="1"/>
</dbReference>
<evidence type="ECO:0000313" key="8">
    <source>
        <dbReference type="Proteomes" id="UP001165652"/>
    </source>
</evidence>
<dbReference type="PANTHER" id="PTHR43028">
    <property type="entry name" value="3'(2'),5'-BISPHOSPHATE NUCLEOTIDASE 1"/>
    <property type="match status" value="1"/>
</dbReference>
<evidence type="ECO:0000256" key="1">
    <source>
        <dbReference type="ARBA" id="ARBA00005289"/>
    </source>
</evidence>
<dbReference type="InterPro" id="IPR006240">
    <property type="entry name" value="CysQ"/>
</dbReference>
<comment type="caution">
    <text evidence="7">The sequence shown here is derived from an EMBL/GenBank/DDBJ whole genome shotgun (WGS) entry which is preliminary data.</text>
</comment>
<organism evidence="7 8">
    <name type="scientific">Rhodoplanes tepidamans</name>
    <name type="common">Rhodoplanes cryptolactis</name>
    <dbReference type="NCBI Taxonomy" id="200616"/>
    <lineage>
        <taxon>Bacteria</taxon>
        <taxon>Pseudomonadati</taxon>
        <taxon>Pseudomonadota</taxon>
        <taxon>Alphaproteobacteria</taxon>
        <taxon>Hyphomicrobiales</taxon>
        <taxon>Nitrobacteraceae</taxon>
        <taxon>Rhodoplanes</taxon>
    </lineage>
</organism>
<dbReference type="Gene3D" id="3.40.190.80">
    <property type="match status" value="1"/>
</dbReference>
<evidence type="ECO:0000256" key="5">
    <source>
        <dbReference type="ARBA" id="ARBA00023136"/>
    </source>
</evidence>
<dbReference type="SUPFAM" id="SSF56655">
    <property type="entry name" value="Carbohydrate phosphatase"/>
    <property type="match status" value="1"/>
</dbReference>
<comment type="subcellular location">
    <subcellularLocation>
        <location evidence="6">Cell inner membrane</location>
        <topology evidence="6">Peripheral membrane protein</topology>
        <orientation evidence="6">Cytoplasmic side</orientation>
    </subcellularLocation>
</comment>
<keyword evidence="8" id="KW-1185">Reference proteome</keyword>
<keyword evidence="2 6" id="KW-1003">Cell membrane</keyword>
<comment type="function">
    <text evidence="6">Converts adenosine-3',5'-bisphosphate (PAP) to AMP.</text>
</comment>
<dbReference type="Proteomes" id="UP001165652">
    <property type="component" value="Unassembled WGS sequence"/>
</dbReference>
<dbReference type="InterPro" id="IPR020550">
    <property type="entry name" value="Inositol_monophosphatase_CS"/>
</dbReference>
<sequence>MAPIDDALLADLSALVSRAGRAILEVARSALAVAEKADRSPVTAADRAAQNVILDGLARLLPGVPVVSEESEANAGRRFGDETFVLVDPLDGTREFVAGIDEYTVNVALVSGGRPTAGLVFLPARGVLYRGRAGVGAERVAVPAGAADGPAVAIRTRPCPAAGLVAAVSRSHLDPRSEQFLAARGAGQRIACGSAVKFGLLAEGAADVYPRLAPTREWDVAAGHAVLAAAGGVVVRPDGSPLAYGDGPGGFLVPGFVAWGDPAATAPGCPEGAPAPVRA</sequence>